<name>A0A811KPR8_9BILA</name>
<dbReference type="Proteomes" id="UP000614601">
    <property type="component" value="Unassembled WGS sequence"/>
</dbReference>
<organism evidence="1 2">
    <name type="scientific">Bursaphelenchus okinawaensis</name>
    <dbReference type="NCBI Taxonomy" id="465554"/>
    <lineage>
        <taxon>Eukaryota</taxon>
        <taxon>Metazoa</taxon>
        <taxon>Ecdysozoa</taxon>
        <taxon>Nematoda</taxon>
        <taxon>Chromadorea</taxon>
        <taxon>Rhabditida</taxon>
        <taxon>Tylenchina</taxon>
        <taxon>Tylenchomorpha</taxon>
        <taxon>Aphelenchoidea</taxon>
        <taxon>Aphelenchoididae</taxon>
        <taxon>Bursaphelenchus</taxon>
    </lineage>
</organism>
<accession>A0A811KPR8</accession>
<dbReference type="Proteomes" id="UP000783686">
    <property type="component" value="Unassembled WGS sequence"/>
</dbReference>
<proteinExistence type="predicted"/>
<evidence type="ECO:0000313" key="2">
    <source>
        <dbReference type="Proteomes" id="UP000614601"/>
    </source>
</evidence>
<dbReference type="EMBL" id="CAJFDH010000004">
    <property type="protein sequence ID" value="CAD5218187.1"/>
    <property type="molecule type" value="Genomic_DNA"/>
</dbReference>
<gene>
    <name evidence="1" type="ORF">BOKJ2_LOCUS7397</name>
</gene>
<comment type="caution">
    <text evidence="1">The sequence shown here is derived from an EMBL/GenBank/DDBJ whole genome shotgun (WGS) entry which is preliminary data.</text>
</comment>
<sequence length="88" mass="10343">MIKLTLYEYEFYGIEQRAINLEELAEQDEKARTYCHDKSVCYDCVTSVIDGFRANINQKWYVKLRCAPHCPDQKINPDVASHITHMDD</sequence>
<dbReference type="AlphaFoldDB" id="A0A811KPR8"/>
<reference evidence="1" key="1">
    <citation type="submission" date="2020-09" db="EMBL/GenBank/DDBJ databases">
        <authorList>
            <person name="Kikuchi T."/>
        </authorList>
    </citation>
    <scope>NUCLEOTIDE SEQUENCE</scope>
    <source>
        <strain evidence="1">SH1</strain>
    </source>
</reference>
<keyword evidence="2" id="KW-1185">Reference proteome</keyword>
<dbReference type="EMBL" id="CAJFCW020000004">
    <property type="protein sequence ID" value="CAG9109547.1"/>
    <property type="molecule type" value="Genomic_DNA"/>
</dbReference>
<protein>
    <submittedName>
        <fullName evidence="1">Uncharacterized protein</fullName>
    </submittedName>
</protein>
<evidence type="ECO:0000313" key="1">
    <source>
        <dbReference type="EMBL" id="CAD5218187.1"/>
    </source>
</evidence>